<keyword evidence="3" id="KW-1185">Reference proteome</keyword>
<feature type="signal peptide" evidence="1">
    <location>
        <begin position="1"/>
        <end position="21"/>
    </location>
</feature>
<dbReference type="EMBL" id="FJUW01000033">
    <property type="protein sequence ID" value="CZT04885.1"/>
    <property type="molecule type" value="Genomic_DNA"/>
</dbReference>
<proteinExistence type="predicted"/>
<keyword evidence="1" id="KW-0732">Signal</keyword>
<evidence type="ECO:0000256" key="1">
    <source>
        <dbReference type="SAM" id="SignalP"/>
    </source>
</evidence>
<reference evidence="3" key="1">
    <citation type="submission" date="2016-03" db="EMBL/GenBank/DDBJ databases">
        <authorList>
            <person name="Ploux O."/>
        </authorList>
    </citation>
    <scope>NUCLEOTIDE SEQUENCE [LARGE SCALE GENOMIC DNA]</scope>
    <source>
        <strain evidence="3">UK7</strain>
    </source>
</reference>
<dbReference type="Proteomes" id="UP000178129">
    <property type="component" value="Unassembled WGS sequence"/>
</dbReference>
<evidence type="ECO:0000313" key="2">
    <source>
        <dbReference type="EMBL" id="CZT04885.1"/>
    </source>
</evidence>
<dbReference type="AlphaFoldDB" id="A0A1E1L2Z0"/>
<organism evidence="2 3">
    <name type="scientific">Rhynchosporium graminicola</name>
    <dbReference type="NCBI Taxonomy" id="2792576"/>
    <lineage>
        <taxon>Eukaryota</taxon>
        <taxon>Fungi</taxon>
        <taxon>Dikarya</taxon>
        <taxon>Ascomycota</taxon>
        <taxon>Pezizomycotina</taxon>
        <taxon>Leotiomycetes</taxon>
        <taxon>Helotiales</taxon>
        <taxon>Ploettnerulaceae</taxon>
        <taxon>Rhynchosporium</taxon>
    </lineage>
</organism>
<sequence length="162" mass="17828">MKSIMQTTLVIILTATANTAAVTSPSLIEAAIAASSDLSNLWPAGTVFPDAIDYVPHSTDLSKRSQWHLYNCLDPGFTGRCKNMDAELDQCYNLVNGWENSISSSGPDKGDVFCVLYSQYECAPSKQQLLLIWPGWTDLRRLGMDDKTMSYRCGSRALPSSH</sequence>
<gene>
    <name evidence="2" type="ORF">RCO7_09203</name>
</gene>
<dbReference type="InParanoid" id="A0A1E1L2Z0"/>
<evidence type="ECO:0000313" key="3">
    <source>
        <dbReference type="Proteomes" id="UP000178129"/>
    </source>
</evidence>
<comment type="caution">
    <text evidence="2">The sequence shown here is derived from an EMBL/GenBank/DDBJ whole genome shotgun (WGS) entry which is preliminary data.</text>
</comment>
<name>A0A1E1L2Z0_9HELO</name>
<protein>
    <submittedName>
        <fullName evidence="2">Uncharacterized protein</fullName>
    </submittedName>
</protein>
<accession>A0A1E1L2Z0</accession>
<feature type="chain" id="PRO_5009446740" evidence="1">
    <location>
        <begin position="22"/>
        <end position="162"/>
    </location>
</feature>